<organism evidence="8 9">
    <name type="scientific">Prauserella shujinwangii</name>
    <dbReference type="NCBI Taxonomy" id="1453103"/>
    <lineage>
        <taxon>Bacteria</taxon>
        <taxon>Bacillati</taxon>
        <taxon>Actinomycetota</taxon>
        <taxon>Actinomycetes</taxon>
        <taxon>Pseudonocardiales</taxon>
        <taxon>Pseudonocardiaceae</taxon>
        <taxon>Prauserella</taxon>
    </lineage>
</organism>
<feature type="domain" description="ABC-2 type transporter transmembrane" evidence="7">
    <location>
        <begin position="20"/>
        <end position="223"/>
    </location>
</feature>
<dbReference type="GO" id="GO:0140359">
    <property type="term" value="F:ABC-type transporter activity"/>
    <property type="evidence" value="ECO:0007669"/>
    <property type="project" value="InterPro"/>
</dbReference>
<dbReference type="Proteomes" id="UP000238362">
    <property type="component" value="Unassembled WGS sequence"/>
</dbReference>
<feature type="transmembrane region" description="Helical" evidence="6">
    <location>
        <begin position="114"/>
        <end position="136"/>
    </location>
</feature>
<dbReference type="AlphaFoldDB" id="A0A2T0LSV9"/>
<feature type="transmembrane region" description="Helical" evidence="6">
    <location>
        <begin position="179"/>
        <end position="197"/>
    </location>
</feature>
<feature type="transmembrane region" description="Helical" evidence="6">
    <location>
        <begin position="237"/>
        <end position="255"/>
    </location>
</feature>
<evidence type="ECO:0000313" key="9">
    <source>
        <dbReference type="Proteomes" id="UP000238362"/>
    </source>
</evidence>
<dbReference type="InterPro" id="IPR052902">
    <property type="entry name" value="ABC-2_transporter"/>
</dbReference>
<proteinExistence type="predicted"/>
<sequence>MTAEAVPTLRPGPRAWVLLILTEGKLVARDTAGLVIPLGLPMLIMVMNGLGSDRAPVPEFGGLPPLDAYVVPLTIAMVVALVGVVNMPSFLAAYRKTGVLRRLSVTPAHPAMVLVAQVVVSFVQSVSGVILALVVARLAFDVTAPRSALAAVGVFLLIAAAMYSVGMLVAAISPTVNSSVAIGLVVFFAFFALGGGFGGRENLPDWLATAGAYLPFGAGMDALGACWTGTGPHGGQIVALTVTAVLAGVASARLFRWS</sequence>
<name>A0A2T0LSV9_9PSEU</name>
<feature type="transmembrane region" description="Helical" evidence="6">
    <location>
        <begin position="148"/>
        <end position="172"/>
    </location>
</feature>
<dbReference type="PIRSF" id="PIRSF006648">
    <property type="entry name" value="DrrB"/>
    <property type="match status" value="1"/>
</dbReference>
<comment type="caution">
    <text evidence="8">The sequence shown here is derived from an EMBL/GenBank/DDBJ whole genome shotgun (WGS) entry which is preliminary data.</text>
</comment>
<dbReference type="GO" id="GO:0046677">
    <property type="term" value="P:response to antibiotic"/>
    <property type="evidence" value="ECO:0007669"/>
    <property type="project" value="UniProtKB-KW"/>
</dbReference>
<dbReference type="RefSeq" id="WP_106180107.1">
    <property type="nucleotide sequence ID" value="NZ_PVNH01000007.1"/>
</dbReference>
<evidence type="ECO:0000256" key="1">
    <source>
        <dbReference type="ARBA" id="ARBA00004141"/>
    </source>
</evidence>
<evidence type="ECO:0000259" key="7">
    <source>
        <dbReference type="Pfam" id="PF01061"/>
    </source>
</evidence>
<dbReference type="InterPro" id="IPR000412">
    <property type="entry name" value="ABC_2_transport"/>
</dbReference>
<protein>
    <submittedName>
        <fullName evidence="8">ABC-2 type transport system permease protein</fullName>
    </submittedName>
</protein>
<dbReference type="Pfam" id="PF01061">
    <property type="entry name" value="ABC2_membrane"/>
    <property type="match status" value="1"/>
</dbReference>
<evidence type="ECO:0000256" key="5">
    <source>
        <dbReference type="ARBA" id="ARBA00023251"/>
    </source>
</evidence>
<evidence type="ECO:0000256" key="2">
    <source>
        <dbReference type="ARBA" id="ARBA00022692"/>
    </source>
</evidence>
<dbReference type="OrthoDB" id="3217868at2"/>
<comment type="subcellular location">
    <subcellularLocation>
        <location evidence="1">Membrane</location>
        <topology evidence="1">Multi-pass membrane protein</topology>
    </subcellularLocation>
</comment>
<keyword evidence="2 6" id="KW-0812">Transmembrane</keyword>
<keyword evidence="5" id="KW-0046">Antibiotic resistance</keyword>
<feature type="transmembrane region" description="Helical" evidence="6">
    <location>
        <begin position="31"/>
        <end position="50"/>
    </location>
</feature>
<dbReference type="GO" id="GO:0043190">
    <property type="term" value="C:ATP-binding cassette (ABC) transporter complex"/>
    <property type="evidence" value="ECO:0007669"/>
    <property type="project" value="InterPro"/>
</dbReference>
<accession>A0A2T0LSV9</accession>
<evidence type="ECO:0000256" key="6">
    <source>
        <dbReference type="SAM" id="Phobius"/>
    </source>
</evidence>
<keyword evidence="4 6" id="KW-0472">Membrane</keyword>
<keyword evidence="3 6" id="KW-1133">Transmembrane helix</keyword>
<feature type="transmembrane region" description="Helical" evidence="6">
    <location>
        <begin position="70"/>
        <end position="94"/>
    </location>
</feature>
<evidence type="ECO:0000313" key="8">
    <source>
        <dbReference type="EMBL" id="PRX46734.1"/>
    </source>
</evidence>
<dbReference type="PANTHER" id="PTHR43027:SF2">
    <property type="entry name" value="TRANSPORT PERMEASE PROTEIN"/>
    <property type="match status" value="1"/>
</dbReference>
<gene>
    <name evidence="8" type="ORF">B0I33_107312</name>
</gene>
<keyword evidence="9" id="KW-1185">Reference proteome</keyword>
<evidence type="ECO:0000256" key="3">
    <source>
        <dbReference type="ARBA" id="ARBA00022989"/>
    </source>
</evidence>
<dbReference type="EMBL" id="PVNH01000007">
    <property type="protein sequence ID" value="PRX46734.1"/>
    <property type="molecule type" value="Genomic_DNA"/>
</dbReference>
<dbReference type="InterPro" id="IPR013525">
    <property type="entry name" value="ABC2_TM"/>
</dbReference>
<evidence type="ECO:0000256" key="4">
    <source>
        <dbReference type="ARBA" id="ARBA00023136"/>
    </source>
</evidence>
<reference evidence="8 9" key="1">
    <citation type="submission" date="2018-03" db="EMBL/GenBank/DDBJ databases">
        <title>Genomic Encyclopedia of Type Strains, Phase III (KMG-III): the genomes of soil and plant-associated and newly described type strains.</title>
        <authorList>
            <person name="Whitman W."/>
        </authorList>
    </citation>
    <scope>NUCLEOTIDE SEQUENCE [LARGE SCALE GENOMIC DNA]</scope>
    <source>
        <strain evidence="8 9">CGMCC 4.7125</strain>
    </source>
</reference>
<dbReference type="PANTHER" id="PTHR43027">
    <property type="entry name" value="DOXORUBICIN RESISTANCE ABC TRANSPORTER PERMEASE PROTEIN DRRC-RELATED"/>
    <property type="match status" value="1"/>
</dbReference>